<sequence>MMKLLFGITLIVNLLAPLSNIAFAFSIKILIDAGLAQNLERLTAALQLSGVVICGFVIMNYFAKWLTNIYAQNKINYYRTFLINSIFKLNYQEFSSIKSSDYQHILLNETNQIQQDYLQGRFNIYRNIALIIYSLLGMFIGNFILALLVLIATAIPILISSLTAKKGTYHKQQLLKQEKTYSNTIKEIIGGYLTIKNYQAESAIKQRYKQQLDNYSKAQSKLKNIENQTDTISELSGLIVFLVAFGGGMIMTAKGYTTIGSVTAIVQLVNFVVMPINELGILFTRFRGAYDINRELTKLFTHNKAPVNYIQNKNFTNKISLNQISFHYPKNKTLILSNLTVDFNKGKKYAIIGSSGGGKTTIFKLLLKFYTPNKGGILVDDTPLNELPISWWYQQIAVVDQEVFIFNNTLAYNVTIGRHFAQEKIIQALQQAGLANFLKQINYNLNYQCGENGANLSGGQQQRLCLARAFLQAKPIILLDEATSALDYKASDIIENTLLHDTNLTLIAITHQTKISPLYDQILKLENQQLIPVLDTN</sequence>
<evidence type="ECO:0000256" key="6">
    <source>
        <dbReference type="ARBA" id="ARBA00023136"/>
    </source>
</evidence>
<dbReference type="GO" id="GO:0016887">
    <property type="term" value="F:ATP hydrolysis activity"/>
    <property type="evidence" value="ECO:0007669"/>
    <property type="project" value="InterPro"/>
</dbReference>
<evidence type="ECO:0000259" key="9">
    <source>
        <dbReference type="PROSITE" id="PS50929"/>
    </source>
</evidence>
<comment type="subcellular location">
    <subcellularLocation>
        <location evidence="1">Cell membrane</location>
        <topology evidence="1">Multi-pass membrane protein</topology>
    </subcellularLocation>
</comment>
<dbReference type="PROSITE" id="PS50893">
    <property type="entry name" value="ABC_TRANSPORTER_2"/>
    <property type="match status" value="1"/>
</dbReference>
<dbReference type="PANTHER" id="PTHR24221">
    <property type="entry name" value="ATP-BINDING CASSETTE SUB-FAMILY B"/>
    <property type="match status" value="1"/>
</dbReference>
<feature type="domain" description="ABC transporter" evidence="8">
    <location>
        <begin position="319"/>
        <end position="537"/>
    </location>
</feature>
<protein>
    <submittedName>
        <fullName evidence="10">ABC transporter ATP-binding protein</fullName>
    </submittedName>
</protein>
<evidence type="ECO:0000256" key="1">
    <source>
        <dbReference type="ARBA" id="ARBA00004651"/>
    </source>
</evidence>
<dbReference type="InterPro" id="IPR027417">
    <property type="entry name" value="P-loop_NTPase"/>
</dbReference>
<dbReference type="GO" id="GO:0005886">
    <property type="term" value="C:plasma membrane"/>
    <property type="evidence" value="ECO:0007669"/>
    <property type="project" value="UniProtKB-SubCell"/>
</dbReference>
<dbReference type="EMBL" id="QOCS01000014">
    <property type="protein sequence ID" value="RHW46126.1"/>
    <property type="molecule type" value="Genomic_DNA"/>
</dbReference>
<dbReference type="InterPro" id="IPR003593">
    <property type="entry name" value="AAA+_ATPase"/>
</dbReference>
<evidence type="ECO:0000256" key="4">
    <source>
        <dbReference type="ARBA" id="ARBA00022840"/>
    </source>
</evidence>
<evidence type="ECO:0000313" key="11">
    <source>
        <dbReference type="Proteomes" id="UP000284822"/>
    </source>
</evidence>
<dbReference type="PROSITE" id="PS50929">
    <property type="entry name" value="ABC_TM1F"/>
    <property type="match status" value="1"/>
</dbReference>
<dbReference type="Proteomes" id="UP000284822">
    <property type="component" value="Unassembled WGS sequence"/>
</dbReference>
<dbReference type="Pfam" id="PF00664">
    <property type="entry name" value="ABC_membrane"/>
    <property type="match status" value="1"/>
</dbReference>
<feature type="transmembrane region" description="Helical" evidence="7">
    <location>
        <begin position="130"/>
        <end position="159"/>
    </location>
</feature>
<feature type="transmembrane region" description="Helical" evidence="7">
    <location>
        <begin position="44"/>
        <end position="63"/>
    </location>
</feature>
<feature type="domain" description="ABC transmembrane type-1" evidence="9">
    <location>
        <begin position="4"/>
        <end position="288"/>
    </location>
</feature>
<dbReference type="InterPro" id="IPR011527">
    <property type="entry name" value="ABC1_TM_dom"/>
</dbReference>
<dbReference type="Gene3D" id="1.20.1560.10">
    <property type="entry name" value="ABC transporter type 1, transmembrane domain"/>
    <property type="match status" value="1"/>
</dbReference>
<comment type="caution">
    <text evidence="10">The sequence shown here is derived from an EMBL/GenBank/DDBJ whole genome shotgun (WGS) entry which is preliminary data.</text>
</comment>
<dbReference type="SMART" id="SM00382">
    <property type="entry name" value="AAA"/>
    <property type="match status" value="1"/>
</dbReference>
<dbReference type="Gene3D" id="3.40.50.300">
    <property type="entry name" value="P-loop containing nucleotide triphosphate hydrolases"/>
    <property type="match status" value="1"/>
</dbReference>
<dbReference type="InterPro" id="IPR017871">
    <property type="entry name" value="ABC_transporter-like_CS"/>
</dbReference>
<keyword evidence="3" id="KW-0547">Nucleotide-binding</keyword>
<evidence type="ECO:0000259" key="8">
    <source>
        <dbReference type="PROSITE" id="PS50893"/>
    </source>
</evidence>
<dbReference type="Pfam" id="PF00005">
    <property type="entry name" value="ABC_tran"/>
    <property type="match status" value="1"/>
</dbReference>
<dbReference type="GO" id="GO:0140359">
    <property type="term" value="F:ABC-type transporter activity"/>
    <property type="evidence" value="ECO:0007669"/>
    <property type="project" value="InterPro"/>
</dbReference>
<dbReference type="GO" id="GO:0005524">
    <property type="term" value="F:ATP binding"/>
    <property type="evidence" value="ECO:0007669"/>
    <property type="project" value="UniProtKB-KW"/>
</dbReference>
<dbReference type="InterPro" id="IPR003439">
    <property type="entry name" value="ABC_transporter-like_ATP-bd"/>
</dbReference>
<keyword evidence="6 7" id="KW-0472">Membrane</keyword>
<keyword evidence="5 7" id="KW-1133">Transmembrane helix</keyword>
<evidence type="ECO:0000256" key="3">
    <source>
        <dbReference type="ARBA" id="ARBA00022741"/>
    </source>
</evidence>
<reference evidence="10 11" key="1">
    <citation type="submission" date="2018-07" db="EMBL/GenBank/DDBJ databases">
        <title>Genome sequences of six Lactobacillus spp. isolated from bumble bee guts.</title>
        <authorList>
            <person name="Motta E.V.S."/>
            <person name="Moran N.A."/>
        </authorList>
    </citation>
    <scope>NUCLEOTIDE SEQUENCE [LARGE SCALE GENOMIC DNA]</scope>
    <source>
        <strain evidence="10 11">LV-8.1</strain>
    </source>
</reference>
<evidence type="ECO:0000313" key="10">
    <source>
        <dbReference type="EMBL" id="RHW46126.1"/>
    </source>
</evidence>
<keyword evidence="2 7" id="KW-0812">Transmembrane</keyword>
<evidence type="ECO:0000256" key="2">
    <source>
        <dbReference type="ARBA" id="ARBA00022692"/>
    </source>
</evidence>
<name>A0A417Z696_9LACO</name>
<dbReference type="SUPFAM" id="SSF52540">
    <property type="entry name" value="P-loop containing nucleoside triphosphate hydrolases"/>
    <property type="match status" value="1"/>
</dbReference>
<proteinExistence type="predicted"/>
<dbReference type="PROSITE" id="PS00211">
    <property type="entry name" value="ABC_TRANSPORTER_1"/>
    <property type="match status" value="1"/>
</dbReference>
<dbReference type="SUPFAM" id="SSF90123">
    <property type="entry name" value="ABC transporter transmembrane region"/>
    <property type="match status" value="1"/>
</dbReference>
<dbReference type="InterPro" id="IPR039421">
    <property type="entry name" value="Type_1_exporter"/>
</dbReference>
<organism evidence="10 11">
    <name type="scientific">Bombilactobacillus bombi</name>
    <dbReference type="NCBI Taxonomy" id="1303590"/>
    <lineage>
        <taxon>Bacteria</taxon>
        <taxon>Bacillati</taxon>
        <taxon>Bacillota</taxon>
        <taxon>Bacilli</taxon>
        <taxon>Lactobacillales</taxon>
        <taxon>Lactobacillaceae</taxon>
        <taxon>Bombilactobacillus</taxon>
    </lineage>
</organism>
<dbReference type="CDD" id="cd03228">
    <property type="entry name" value="ABCC_MRP_Like"/>
    <property type="match status" value="1"/>
</dbReference>
<dbReference type="InterPro" id="IPR036640">
    <property type="entry name" value="ABC1_TM_sf"/>
</dbReference>
<dbReference type="GO" id="GO:0034040">
    <property type="term" value="F:ATPase-coupled lipid transmembrane transporter activity"/>
    <property type="evidence" value="ECO:0007669"/>
    <property type="project" value="TreeGrafter"/>
</dbReference>
<dbReference type="PANTHER" id="PTHR24221:SF654">
    <property type="entry name" value="ATP-BINDING CASSETTE SUB-FAMILY B MEMBER 6"/>
    <property type="match status" value="1"/>
</dbReference>
<dbReference type="AlphaFoldDB" id="A0A417Z696"/>
<accession>A0A417Z696</accession>
<evidence type="ECO:0000256" key="5">
    <source>
        <dbReference type="ARBA" id="ARBA00022989"/>
    </source>
</evidence>
<gene>
    <name evidence="10" type="ORF">DS832_06455</name>
</gene>
<keyword evidence="4 10" id="KW-0067">ATP-binding</keyword>
<evidence type="ECO:0000256" key="7">
    <source>
        <dbReference type="SAM" id="Phobius"/>
    </source>
</evidence>